<dbReference type="Proteomes" id="UP000799640">
    <property type="component" value="Unassembled WGS sequence"/>
</dbReference>
<feature type="transmembrane region" description="Helical" evidence="2">
    <location>
        <begin position="151"/>
        <end position="170"/>
    </location>
</feature>
<feature type="compositionally biased region" description="Polar residues" evidence="1">
    <location>
        <begin position="361"/>
        <end position="375"/>
    </location>
</feature>
<feature type="compositionally biased region" description="Basic and acidic residues" evidence="1">
    <location>
        <begin position="577"/>
        <end position="597"/>
    </location>
</feature>
<dbReference type="AlphaFoldDB" id="A0A6G1I1X0"/>
<dbReference type="EMBL" id="ML996692">
    <property type="protein sequence ID" value="KAF2402067.1"/>
    <property type="molecule type" value="Genomic_DNA"/>
</dbReference>
<keyword evidence="2" id="KW-0472">Membrane</keyword>
<feature type="compositionally biased region" description="Pro residues" evidence="1">
    <location>
        <begin position="10"/>
        <end position="20"/>
    </location>
</feature>
<feature type="region of interest" description="Disordered" evidence="1">
    <location>
        <begin position="293"/>
        <end position="526"/>
    </location>
</feature>
<feature type="transmembrane region" description="Helical" evidence="2">
    <location>
        <begin position="207"/>
        <end position="229"/>
    </location>
</feature>
<feature type="transmembrane region" description="Helical" evidence="2">
    <location>
        <begin position="118"/>
        <end position="139"/>
    </location>
</feature>
<proteinExistence type="predicted"/>
<feature type="compositionally biased region" description="Basic and acidic residues" evidence="1">
    <location>
        <begin position="628"/>
        <end position="643"/>
    </location>
</feature>
<evidence type="ECO:0000313" key="3">
    <source>
        <dbReference type="EMBL" id="KAF2402067.1"/>
    </source>
</evidence>
<feature type="compositionally biased region" description="Low complexity" evidence="1">
    <location>
        <begin position="600"/>
        <end position="609"/>
    </location>
</feature>
<keyword evidence="4" id="KW-1185">Reference proteome</keyword>
<name>A0A6G1I1X0_9PEZI</name>
<evidence type="ECO:0000256" key="2">
    <source>
        <dbReference type="SAM" id="Phobius"/>
    </source>
</evidence>
<sequence>MAREAQPYIYDPPPHLPPDPFGAGTFNPKAVSQRASLPPPPPRPKPEGPLLDVNRHPDSYLVVPQRAQNLPNVGPHAKSRIQRARRVQLALRVLALLAAVGLLVCVACLKGVSDTQGWILRLPPAVDITITLYALYHLARAPTRRPPGSAASYHLFALVMDVCLIAFYVFTALLARSNAIAAEGAPGRWRSLFTAPGATDTLLTASWIIAISSAGLHLFAAGISIYLLIKFRQINRLPPDMNPLEDNLTARPKHLKHAYKNSNASTSSSTIPIIHIKDVKRWSALTASSAVSSVSTRSYDRPPLIPTQNDFHTHQPQSRPVSFFGTRADPGNATFNPHNPSTARHRLSQQPQPGSGASPPKRNSNTPKRGSTLSQEIPPPSPTPDRMSPIPSLPRITKRASATASPPTSPLKHSSAGASDAANWFVLATSPPPNSMSENYEAYPSDDDELTAAAPHAAPASDDEYDDEPQVPQQAAGLTARAKAFLSAPPQPLRMHPPTPPPPTPSPGVEGYDAVPVSSPGASVEAAAPKPRFYGDLAAAMRGVRRGAGAVGEAERLQSMKGSVHGEVTQGLGRAGARRERKERRERMGVKGGKTEEMESVSGTVVVRRGAGGRSPVPEWTGGADGVGSEREREGMLERERVVSRSGVDVASTGGWFGRRDVSGKVAEEGRGGLWRRVSGAVR</sequence>
<gene>
    <name evidence="3" type="ORF">EJ06DRAFT_581243</name>
</gene>
<feature type="compositionally biased region" description="Pro residues" evidence="1">
    <location>
        <begin position="489"/>
        <end position="506"/>
    </location>
</feature>
<feature type="region of interest" description="Disordered" evidence="1">
    <location>
        <begin position="562"/>
        <end position="660"/>
    </location>
</feature>
<protein>
    <submittedName>
        <fullName evidence="3">Uncharacterized protein</fullName>
    </submittedName>
</protein>
<feature type="compositionally biased region" description="Low complexity" evidence="1">
    <location>
        <begin position="348"/>
        <end position="360"/>
    </location>
</feature>
<accession>A0A6G1I1X0</accession>
<dbReference type="OrthoDB" id="5404940at2759"/>
<feature type="compositionally biased region" description="Polar residues" evidence="1">
    <location>
        <begin position="306"/>
        <end position="320"/>
    </location>
</feature>
<evidence type="ECO:0000256" key="1">
    <source>
        <dbReference type="SAM" id="MobiDB-lite"/>
    </source>
</evidence>
<feature type="compositionally biased region" description="Polar residues" evidence="1">
    <location>
        <begin position="333"/>
        <end position="342"/>
    </location>
</feature>
<keyword evidence="2" id="KW-1133">Transmembrane helix</keyword>
<reference evidence="3" key="1">
    <citation type="journal article" date="2020" name="Stud. Mycol.">
        <title>101 Dothideomycetes genomes: a test case for predicting lifestyles and emergence of pathogens.</title>
        <authorList>
            <person name="Haridas S."/>
            <person name="Albert R."/>
            <person name="Binder M."/>
            <person name="Bloem J."/>
            <person name="Labutti K."/>
            <person name="Salamov A."/>
            <person name="Andreopoulos B."/>
            <person name="Baker S."/>
            <person name="Barry K."/>
            <person name="Bills G."/>
            <person name="Bluhm B."/>
            <person name="Cannon C."/>
            <person name="Castanera R."/>
            <person name="Culley D."/>
            <person name="Daum C."/>
            <person name="Ezra D."/>
            <person name="Gonzalez J."/>
            <person name="Henrissat B."/>
            <person name="Kuo A."/>
            <person name="Liang C."/>
            <person name="Lipzen A."/>
            <person name="Lutzoni F."/>
            <person name="Magnuson J."/>
            <person name="Mondo S."/>
            <person name="Nolan M."/>
            <person name="Ohm R."/>
            <person name="Pangilinan J."/>
            <person name="Park H.-J."/>
            <person name="Ramirez L."/>
            <person name="Alfaro M."/>
            <person name="Sun H."/>
            <person name="Tritt A."/>
            <person name="Yoshinaga Y."/>
            <person name="Zwiers L.-H."/>
            <person name="Turgeon B."/>
            <person name="Goodwin S."/>
            <person name="Spatafora J."/>
            <person name="Crous P."/>
            <person name="Grigoriev I."/>
        </authorList>
    </citation>
    <scope>NUCLEOTIDE SEQUENCE</scope>
    <source>
        <strain evidence="3">CBS 262.69</strain>
    </source>
</reference>
<feature type="transmembrane region" description="Helical" evidence="2">
    <location>
        <begin position="89"/>
        <end position="112"/>
    </location>
</feature>
<keyword evidence="2" id="KW-0812">Transmembrane</keyword>
<feature type="region of interest" description="Disordered" evidence="1">
    <location>
        <begin position="1"/>
        <end position="54"/>
    </location>
</feature>
<organism evidence="3 4">
    <name type="scientific">Trichodelitschia bisporula</name>
    <dbReference type="NCBI Taxonomy" id="703511"/>
    <lineage>
        <taxon>Eukaryota</taxon>
        <taxon>Fungi</taxon>
        <taxon>Dikarya</taxon>
        <taxon>Ascomycota</taxon>
        <taxon>Pezizomycotina</taxon>
        <taxon>Dothideomycetes</taxon>
        <taxon>Dothideomycetes incertae sedis</taxon>
        <taxon>Phaeotrichales</taxon>
        <taxon>Phaeotrichaceae</taxon>
        <taxon>Trichodelitschia</taxon>
    </lineage>
</organism>
<evidence type="ECO:0000313" key="4">
    <source>
        <dbReference type="Proteomes" id="UP000799640"/>
    </source>
</evidence>